<dbReference type="PANTHER" id="PTHR43320:SF2">
    <property type="entry name" value="2-DEHYDRO-3-DEOXYGLUCONOKINASE_2-DEHYDRO-3-DEOXYGALACTONOKINASE"/>
    <property type="match status" value="1"/>
</dbReference>
<dbReference type="InterPro" id="IPR011611">
    <property type="entry name" value="PfkB_dom"/>
</dbReference>
<dbReference type="Pfam" id="PF00294">
    <property type="entry name" value="PfkB"/>
    <property type="match status" value="1"/>
</dbReference>
<evidence type="ECO:0000256" key="2">
    <source>
        <dbReference type="ARBA" id="ARBA00022679"/>
    </source>
</evidence>
<dbReference type="CDD" id="cd01166">
    <property type="entry name" value="KdgK"/>
    <property type="match status" value="1"/>
</dbReference>
<evidence type="ECO:0000313" key="6">
    <source>
        <dbReference type="EMBL" id="VEH69824.1"/>
    </source>
</evidence>
<dbReference type="Gene3D" id="3.40.1190.20">
    <property type="match status" value="1"/>
</dbReference>
<dbReference type="GeneID" id="64406582"/>
<dbReference type="SUPFAM" id="SSF53613">
    <property type="entry name" value="Ribokinase-like"/>
    <property type="match status" value="1"/>
</dbReference>
<proteinExistence type="inferred from homology"/>
<evidence type="ECO:0000259" key="4">
    <source>
        <dbReference type="Pfam" id="PF00294"/>
    </source>
</evidence>
<name>A0A3N4DJU5_9ACTN</name>
<protein>
    <submittedName>
        <fullName evidence="6">5-dehydro-2-deoxygluconokinase</fullName>
        <ecNumber evidence="6">2.7.1.92</ecNumber>
    </submittedName>
    <submittedName>
        <fullName evidence="5">Sugar kinase</fullName>
    </submittedName>
</protein>
<evidence type="ECO:0000313" key="7">
    <source>
        <dbReference type="Proteomes" id="UP000273044"/>
    </source>
</evidence>
<sequence>MFDLTTIGEGQIRLTVPQGERLSNTRQLRMTAACSEANVAGLLSQLGRHTSWCSVLPHSDLAERCISEFRSVGVDMSNMIRVPEGRVALYFMEPGEPPMPSRVTYDRLNTAFREIRVEDVNWDSMLNTRLVFVTGITTALTKATAKVIRHFVDAAHERNIDIALDVNYRGLLWSPERAREVLTGIASRSRIIFCSRKDAGIVFGIEGERAEVSRQLREAFGAEYVVSTDGHNGVYYAGPDGLDDRQVDIVPVIDRPGAGDSFVAATLHGFLGGDVRQGISYGLRVSKYALTHHGDLTHITPSELAIPTTTDIIR</sequence>
<evidence type="ECO:0000256" key="1">
    <source>
        <dbReference type="ARBA" id="ARBA00010688"/>
    </source>
</evidence>
<reference evidence="6 7" key="1">
    <citation type="submission" date="2018-12" db="EMBL/GenBank/DDBJ databases">
        <authorList>
            <consortium name="Pathogen Informatics"/>
        </authorList>
    </citation>
    <scope>NUCLEOTIDE SEQUENCE [LARGE SCALE GENOMIC DNA]</scope>
    <source>
        <strain evidence="6 7">NCTC12967</strain>
    </source>
</reference>
<keyword evidence="7" id="KW-1185">Reference proteome</keyword>
<reference evidence="5" key="2">
    <citation type="submission" date="2021-03" db="EMBL/GenBank/DDBJ databases">
        <title>Human Oral Microbial Genomes.</title>
        <authorList>
            <person name="Johnston C.D."/>
            <person name="Chen T."/>
            <person name="Dewhirst F.E."/>
        </authorList>
    </citation>
    <scope>NUCLEOTIDE SEQUENCE</scope>
    <source>
        <strain evidence="5">F0714</strain>
    </source>
</reference>
<evidence type="ECO:0000256" key="3">
    <source>
        <dbReference type="ARBA" id="ARBA00022777"/>
    </source>
</evidence>
<dbReference type="PANTHER" id="PTHR43320">
    <property type="entry name" value="SUGAR KINASE"/>
    <property type="match status" value="1"/>
</dbReference>
<accession>A0A3N4DJU5</accession>
<dbReference type="Proteomes" id="UP000273044">
    <property type="component" value="Chromosome"/>
</dbReference>
<keyword evidence="2 6" id="KW-0808">Transferase</keyword>
<dbReference type="EMBL" id="LR134406">
    <property type="protein sequence ID" value="VEH69824.1"/>
    <property type="molecule type" value="Genomic_DNA"/>
</dbReference>
<keyword evidence="3 6" id="KW-0418">Kinase</keyword>
<dbReference type="EC" id="2.7.1.92" evidence="6"/>
<organism evidence="6 7">
    <name type="scientific">Arachnia propionica</name>
    <dbReference type="NCBI Taxonomy" id="1750"/>
    <lineage>
        <taxon>Bacteria</taxon>
        <taxon>Bacillati</taxon>
        <taxon>Actinomycetota</taxon>
        <taxon>Actinomycetes</taxon>
        <taxon>Propionibacteriales</taxon>
        <taxon>Propionibacteriaceae</taxon>
        <taxon>Arachnia</taxon>
    </lineage>
</organism>
<dbReference type="InterPro" id="IPR029056">
    <property type="entry name" value="Ribokinase-like"/>
</dbReference>
<dbReference type="OrthoDB" id="7946249at2"/>
<dbReference type="AlphaFoldDB" id="A0A3N4DJU5"/>
<gene>
    <name evidence="6" type="primary">iolC_2</name>
    <name evidence="5" type="ORF">J5A53_10040</name>
    <name evidence="6" type="ORF">NCTC12967_01102</name>
</gene>
<dbReference type="GO" id="GO:0047590">
    <property type="term" value="F:5-dehydro-2-deoxygluconokinase activity"/>
    <property type="evidence" value="ECO:0007669"/>
    <property type="project" value="UniProtKB-EC"/>
</dbReference>
<comment type="similarity">
    <text evidence="1">Belongs to the carbohydrate kinase PfkB family.</text>
</comment>
<dbReference type="EMBL" id="CP072385">
    <property type="protein sequence ID" value="QUC10145.1"/>
    <property type="molecule type" value="Genomic_DNA"/>
</dbReference>
<feature type="domain" description="Carbohydrate kinase PfkB" evidence="4">
    <location>
        <begin position="4"/>
        <end position="296"/>
    </location>
</feature>
<dbReference type="RefSeq" id="WP_014846216.1">
    <property type="nucleotide sequence ID" value="NZ_CAJZDL010000001.1"/>
</dbReference>
<dbReference type="InterPro" id="IPR052700">
    <property type="entry name" value="Carb_kinase_PfkB-like"/>
</dbReference>
<dbReference type="Proteomes" id="UP000677180">
    <property type="component" value="Chromosome"/>
</dbReference>
<evidence type="ECO:0000313" key="5">
    <source>
        <dbReference type="EMBL" id="QUC10145.1"/>
    </source>
</evidence>